<proteinExistence type="predicted"/>
<keyword evidence="3" id="KW-1185">Reference proteome</keyword>
<reference evidence="2 3" key="1">
    <citation type="submission" date="2020-07" db="EMBL/GenBank/DDBJ databases">
        <title>Facklamia lactis sp. nov., isolated from raw milk.</title>
        <authorList>
            <person name="Doll E.V."/>
            <person name="Huptas C."/>
            <person name="Staib L."/>
            <person name="Wenning M."/>
            <person name="Scherer S."/>
        </authorList>
    </citation>
    <scope>NUCLEOTIDE SEQUENCE [LARGE SCALE GENOMIC DNA]</scope>
    <source>
        <strain evidence="2 3">DSM 111018</strain>
    </source>
</reference>
<dbReference type="Proteomes" id="UP000721415">
    <property type="component" value="Unassembled WGS sequence"/>
</dbReference>
<keyword evidence="1" id="KW-0732">Signal</keyword>
<accession>A0ABS0LNM9</accession>
<feature type="chain" id="PRO_5046698371" evidence="1">
    <location>
        <begin position="24"/>
        <end position="319"/>
    </location>
</feature>
<sequence length="319" mass="36608">MKKIGALLIVAIVFFSSHLPIYAQGEVADAWTELRSKSNKEFQSFKLKGEVTISSESQGRESELAFIESDMMVSDDPLGFQILLDIVSPMAGEPIQLQMYGMDGVTYSYNSQVDKWSQEEWSMSDKEIREQINEVINPEDSDTEITEEQSAFQDKYYKLEDDGDHYTFTLKEDIDGKEFYQDFDKAYDVESILDKSFEQSEDQLDDKQKDEYIENAKKIFNEESFAKFFALKPKLEASYDKKTGQLMNVELSIDADTELLKDSMPEEQAQFLPEKLMIQASFQMSEYGENVEISVPKEALESVNTEEVIEDDASNESEN</sequence>
<evidence type="ECO:0000256" key="1">
    <source>
        <dbReference type="SAM" id="SignalP"/>
    </source>
</evidence>
<comment type="caution">
    <text evidence="2">The sequence shown here is derived from an EMBL/GenBank/DDBJ whole genome shotgun (WGS) entry which is preliminary data.</text>
</comment>
<feature type="signal peptide" evidence="1">
    <location>
        <begin position="1"/>
        <end position="23"/>
    </location>
</feature>
<dbReference type="EMBL" id="JACBXQ010000001">
    <property type="protein sequence ID" value="MBG9985587.1"/>
    <property type="molecule type" value="Genomic_DNA"/>
</dbReference>
<dbReference type="RefSeq" id="WP_197114050.1">
    <property type="nucleotide sequence ID" value="NZ_JACBXQ010000001.1"/>
</dbReference>
<name>A0ABS0LNM9_9LACT</name>
<evidence type="ECO:0000313" key="2">
    <source>
        <dbReference type="EMBL" id="MBG9985587.1"/>
    </source>
</evidence>
<organism evidence="2 3">
    <name type="scientific">Facklamia lactis</name>
    <dbReference type="NCBI Taxonomy" id="2749967"/>
    <lineage>
        <taxon>Bacteria</taxon>
        <taxon>Bacillati</taxon>
        <taxon>Bacillota</taxon>
        <taxon>Bacilli</taxon>
        <taxon>Lactobacillales</taxon>
        <taxon>Aerococcaceae</taxon>
        <taxon>Facklamia</taxon>
    </lineage>
</organism>
<evidence type="ECO:0000313" key="3">
    <source>
        <dbReference type="Proteomes" id="UP000721415"/>
    </source>
</evidence>
<protein>
    <submittedName>
        <fullName evidence="2">Uncharacterized protein</fullName>
    </submittedName>
</protein>
<gene>
    <name evidence="2" type="ORF">HZY91_01615</name>
</gene>